<gene>
    <name evidence="8" type="primary">radC</name>
    <name evidence="8" type="ORF">AACT_1366</name>
</gene>
<proteinExistence type="inferred from homology"/>
<dbReference type="NCBIfam" id="NF000642">
    <property type="entry name" value="PRK00024.1"/>
    <property type="match status" value="1"/>
</dbReference>
<comment type="similarity">
    <text evidence="6">Belongs to the UPF0758 family.</text>
</comment>
<dbReference type="PROSITE" id="PS50249">
    <property type="entry name" value="MPN"/>
    <property type="match status" value="1"/>
</dbReference>
<evidence type="ECO:0000313" key="8">
    <source>
        <dbReference type="EMBL" id="QKE28538.1"/>
    </source>
</evidence>
<keyword evidence="2" id="KW-0479">Metal-binding</keyword>
<sequence>MKSITQLENIDKPREKLIKKGVKALKNYELLAVLLGSGVKGKDVISLSTEIIKLFEEDFENTNLEKLLNIHGLGISKASQILSSIELSRRYLIKQSKKITSAKDVYDELKEYQNKQQEYFLCLYLDGANHLIQTKIITIGILNQSLVHPREVFSYAIEKRCASIIVAHNHPSGILEASSEDINVTKRLKESGKILGIELLDHLIITNDGFVSLKEEGVL</sequence>
<dbReference type="InterPro" id="IPR037518">
    <property type="entry name" value="MPN"/>
</dbReference>
<protein>
    <submittedName>
        <fullName evidence="8">DNA repair protein RadC</fullName>
    </submittedName>
</protein>
<dbReference type="Pfam" id="PF20582">
    <property type="entry name" value="UPF0758_N"/>
    <property type="match status" value="1"/>
</dbReference>
<evidence type="ECO:0000256" key="1">
    <source>
        <dbReference type="ARBA" id="ARBA00022670"/>
    </source>
</evidence>
<keyword evidence="9" id="KW-1185">Reference proteome</keyword>
<evidence type="ECO:0000256" key="6">
    <source>
        <dbReference type="RuleBase" id="RU003797"/>
    </source>
</evidence>
<dbReference type="KEGG" id="paco:AACT_1366"/>
<dbReference type="Proteomes" id="UP000503483">
    <property type="component" value="Chromosome"/>
</dbReference>
<dbReference type="AlphaFoldDB" id="A0A6M8EJ44"/>
<dbReference type="PANTHER" id="PTHR30471">
    <property type="entry name" value="DNA REPAIR PROTEIN RADC"/>
    <property type="match status" value="1"/>
</dbReference>
<dbReference type="Pfam" id="PF04002">
    <property type="entry name" value="RadC"/>
    <property type="match status" value="1"/>
</dbReference>
<evidence type="ECO:0000256" key="2">
    <source>
        <dbReference type="ARBA" id="ARBA00022723"/>
    </source>
</evidence>
<dbReference type="GO" id="GO:0006508">
    <property type="term" value="P:proteolysis"/>
    <property type="evidence" value="ECO:0007669"/>
    <property type="project" value="UniProtKB-KW"/>
</dbReference>
<feature type="domain" description="MPN" evidence="7">
    <location>
        <begin position="98"/>
        <end position="219"/>
    </location>
</feature>
<evidence type="ECO:0000256" key="5">
    <source>
        <dbReference type="ARBA" id="ARBA00023049"/>
    </source>
</evidence>
<dbReference type="InterPro" id="IPR020891">
    <property type="entry name" value="UPF0758_CS"/>
</dbReference>
<dbReference type="GO" id="GO:0046872">
    <property type="term" value="F:metal ion binding"/>
    <property type="evidence" value="ECO:0007669"/>
    <property type="project" value="UniProtKB-KW"/>
</dbReference>
<reference evidence="8 9" key="1">
    <citation type="submission" date="2019-08" db="EMBL/GenBank/DDBJ databases">
        <title>Complete genome sequence of Arcobacter acticola.</title>
        <authorList>
            <person name="Miller W."/>
        </authorList>
    </citation>
    <scope>NUCLEOTIDE SEQUENCE [LARGE SCALE GENOMIC DNA]</scope>
    <source>
        <strain evidence="8 9">KCTC 52212</strain>
    </source>
</reference>
<organism evidence="8 9">
    <name type="scientific">Arcobacter acticola</name>
    <dbReference type="NCBI Taxonomy" id="1849015"/>
    <lineage>
        <taxon>Bacteria</taxon>
        <taxon>Pseudomonadati</taxon>
        <taxon>Campylobacterota</taxon>
        <taxon>Epsilonproteobacteria</taxon>
        <taxon>Campylobacterales</taxon>
        <taxon>Arcobacteraceae</taxon>
        <taxon>Arcobacter</taxon>
    </lineage>
</organism>
<evidence type="ECO:0000313" key="9">
    <source>
        <dbReference type="Proteomes" id="UP000503483"/>
    </source>
</evidence>
<keyword evidence="3" id="KW-0378">Hydrolase</keyword>
<dbReference type="CDD" id="cd08071">
    <property type="entry name" value="MPN_DUF2466"/>
    <property type="match status" value="1"/>
</dbReference>
<evidence type="ECO:0000259" key="7">
    <source>
        <dbReference type="PROSITE" id="PS50249"/>
    </source>
</evidence>
<accession>A0A6M8EJ44</accession>
<dbReference type="InterPro" id="IPR001405">
    <property type="entry name" value="UPF0758"/>
</dbReference>
<name>A0A6M8EJ44_9BACT</name>
<evidence type="ECO:0000256" key="4">
    <source>
        <dbReference type="ARBA" id="ARBA00022833"/>
    </source>
</evidence>
<dbReference type="GO" id="GO:0008237">
    <property type="term" value="F:metallopeptidase activity"/>
    <property type="evidence" value="ECO:0007669"/>
    <property type="project" value="UniProtKB-KW"/>
</dbReference>
<dbReference type="RefSeq" id="WP_172126113.1">
    <property type="nucleotide sequence ID" value="NZ_CP042652.1"/>
</dbReference>
<dbReference type="PANTHER" id="PTHR30471:SF3">
    <property type="entry name" value="UPF0758 PROTEIN YEES-RELATED"/>
    <property type="match status" value="1"/>
</dbReference>
<evidence type="ECO:0000256" key="3">
    <source>
        <dbReference type="ARBA" id="ARBA00022801"/>
    </source>
</evidence>
<dbReference type="Gene3D" id="3.40.140.10">
    <property type="entry name" value="Cytidine Deaminase, domain 2"/>
    <property type="match status" value="1"/>
</dbReference>
<dbReference type="InterPro" id="IPR025657">
    <property type="entry name" value="RadC_JAB"/>
</dbReference>
<dbReference type="PROSITE" id="PS01302">
    <property type="entry name" value="UPF0758"/>
    <property type="match status" value="1"/>
</dbReference>
<keyword evidence="5" id="KW-0482">Metalloprotease</keyword>
<dbReference type="InterPro" id="IPR046778">
    <property type="entry name" value="UPF0758_N"/>
</dbReference>
<dbReference type="NCBIfam" id="TIGR00608">
    <property type="entry name" value="radc"/>
    <property type="match status" value="1"/>
</dbReference>
<keyword evidence="4" id="KW-0862">Zinc</keyword>
<keyword evidence="1" id="KW-0645">Protease</keyword>
<dbReference type="EMBL" id="CP042652">
    <property type="protein sequence ID" value="QKE28538.1"/>
    <property type="molecule type" value="Genomic_DNA"/>
</dbReference>